<accession>A0A2A7SA62</accession>
<sequence>MTKDEFEALLERIAFEHLGIDTLKKRRIAYLDFHDCAVWCLRDALIAAFDAGVEHARRPGVLLS</sequence>
<proteinExistence type="predicted"/>
<reference evidence="3" key="3">
    <citation type="submission" date="2022-09" db="EMBL/GenBank/DDBJ databases">
        <title>Genomic of Burkholderia gladioli.</title>
        <authorList>
            <person name="Wu H."/>
        </authorList>
    </citation>
    <scope>NUCLEOTIDE SEQUENCE</scope>
    <source>
        <strain evidence="3">ZN-S4</strain>
        <plasmid evidence="3">unnamed2</plasmid>
    </source>
</reference>
<dbReference type="Proteomes" id="UP000220629">
    <property type="component" value="Unassembled WGS sequence"/>
</dbReference>
<dbReference type="RefSeq" id="WP_098153296.1">
    <property type="nucleotide sequence ID" value="NZ_CADEWH010000019.1"/>
</dbReference>
<dbReference type="Proteomes" id="UP001059745">
    <property type="component" value="Plasmid unnamed2"/>
</dbReference>
<geneLocation type="plasmid" evidence="3 5">
    <name>unnamed2</name>
</geneLocation>
<feature type="domain" description="DUF6900" evidence="1">
    <location>
        <begin position="7"/>
        <end position="55"/>
    </location>
</feature>
<keyword evidence="3" id="KW-0614">Plasmid</keyword>
<evidence type="ECO:0000259" key="1">
    <source>
        <dbReference type="Pfam" id="PF21841"/>
    </source>
</evidence>
<reference evidence="4" key="1">
    <citation type="submission" date="2017-09" db="EMBL/GenBank/DDBJ databases">
        <title>FDA dAtabase for Regulatory Grade micrObial Sequences (FDA-ARGOS): Supporting development and validation of Infectious Disease Dx tests.</title>
        <authorList>
            <person name="Minogue T."/>
            <person name="Wolcott M."/>
            <person name="Wasieloski L."/>
            <person name="Aguilar W."/>
            <person name="Moore D."/>
            <person name="Tallon L."/>
            <person name="Sadzewicz L."/>
            <person name="Ott S."/>
            <person name="Zhao X."/>
            <person name="Nagaraj S."/>
            <person name="Vavikolanu K."/>
            <person name="Aluvathingal J."/>
            <person name="Nadendla S."/>
            <person name="Sichtig H."/>
        </authorList>
    </citation>
    <scope>NUCLEOTIDE SEQUENCE [LARGE SCALE GENOMIC DNA]</scope>
    <source>
        <strain evidence="4">FDAARGOS_390</strain>
    </source>
</reference>
<dbReference type="InterPro" id="IPR054195">
    <property type="entry name" value="DUF6900"/>
</dbReference>
<name>A0A2A7SA62_BURGA</name>
<dbReference type="EMBL" id="CP104217">
    <property type="protein sequence ID" value="UWX75459.1"/>
    <property type="molecule type" value="Genomic_DNA"/>
</dbReference>
<evidence type="ECO:0000313" key="4">
    <source>
        <dbReference type="Proteomes" id="UP000220629"/>
    </source>
</evidence>
<evidence type="ECO:0000313" key="2">
    <source>
        <dbReference type="EMBL" id="PEH40594.1"/>
    </source>
</evidence>
<dbReference type="Pfam" id="PF21841">
    <property type="entry name" value="DUF6900"/>
    <property type="match status" value="1"/>
</dbReference>
<protein>
    <recommendedName>
        <fullName evidence="1">DUF6900 domain-containing protein</fullName>
    </recommendedName>
</protein>
<evidence type="ECO:0000313" key="3">
    <source>
        <dbReference type="EMBL" id="UWX75459.1"/>
    </source>
</evidence>
<reference evidence="2" key="2">
    <citation type="submission" date="2017-09" db="EMBL/GenBank/DDBJ databases">
        <title>FDA dAtabase for Regulatory Grade micrObial Sequences (FDA-ARGOS): Supporting development and validation of Infectious Disease Dx tests.</title>
        <authorList>
            <person name="Minogue T."/>
            <person name="Wolcott M."/>
            <person name="Wasieloski L."/>
            <person name="Aguilar W."/>
            <person name="Moore D."/>
            <person name="Tallon L.J."/>
            <person name="Sadzewicz L."/>
            <person name="Ott S."/>
            <person name="Zhao X."/>
            <person name="Nagaraj S."/>
            <person name="Vavikolanu K."/>
            <person name="Aluvathingal J."/>
            <person name="Nadendla S."/>
            <person name="Sichtig H."/>
        </authorList>
    </citation>
    <scope>NUCLEOTIDE SEQUENCE</scope>
    <source>
        <strain evidence="2">FDAARGOS_390</strain>
    </source>
</reference>
<evidence type="ECO:0000313" key="5">
    <source>
        <dbReference type="Proteomes" id="UP001059745"/>
    </source>
</evidence>
<dbReference type="AlphaFoldDB" id="A0A2A7SA62"/>
<dbReference type="EMBL" id="PDDY01000002">
    <property type="protein sequence ID" value="PEH40594.1"/>
    <property type="molecule type" value="Genomic_DNA"/>
</dbReference>
<organism evidence="2 4">
    <name type="scientific">Burkholderia gladioli</name>
    <name type="common">Pseudomonas marginata</name>
    <name type="synonym">Phytomonas marginata</name>
    <dbReference type="NCBI Taxonomy" id="28095"/>
    <lineage>
        <taxon>Bacteria</taxon>
        <taxon>Pseudomonadati</taxon>
        <taxon>Pseudomonadota</taxon>
        <taxon>Betaproteobacteria</taxon>
        <taxon>Burkholderiales</taxon>
        <taxon>Burkholderiaceae</taxon>
        <taxon>Burkholderia</taxon>
    </lineage>
</organism>
<gene>
    <name evidence="2" type="ORF">CRM94_16455</name>
    <name evidence="3" type="ORF">NYZ96_35405</name>
</gene>